<evidence type="ECO:0000313" key="2">
    <source>
        <dbReference type="Proteomes" id="UP001194714"/>
    </source>
</evidence>
<reference evidence="1 2" key="1">
    <citation type="submission" date="2020-01" db="EMBL/GenBank/DDBJ databases">
        <title>Draft genome sequence of Cand. Neptunochlamydia vexilliferae K9.</title>
        <authorList>
            <person name="Schulz F."/>
            <person name="Koestlbacher S."/>
            <person name="Wascher F."/>
            <person name="Pizzetti I."/>
            <person name="Horn M."/>
        </authorList>
    </citation>
    <scope>NUCLEOTIDE SEQUENCE [LARGE SCALE GENOMIC DNA]</scope>
    <source>
        <strain evidence="1 2">K9</strain>
    </source>
</reference>
<comment type="caution">
    <text evidence="1">The sequence shown here is derived from an EMBL/GenBank/DDBJ whole genome shotgun (WGS) entry which is preliminary data.</text>
</comment>
<dbReference type="EMBL" id="JAAEJV010000057">
    <property type="protein sequence ID" value="MBF5059978.1"/>
    <property type="molecule type" value="Genomic_DNA"/>
</dbReference>
<sequence>METPNASYLYTHLSTEDGKKSEELDEILAITQGKRWVILGDLNIDRGKAMVEKKGFIDHLDNVLTCEEESIDYVLTLKGSDISIKGEVIPTDHLSDHEAVRAVIA</sequence>
<gene>
    <name evidence="1" type="ORF">NEPTK9_001502</name>
</gene>
<dbReference type="RefSeq" id="WP_194848302.1">
    <property type="nucleotide sequence ID" value="NZ_JAAEJV010000057.1"/>
</dbReference>
<accession>A0ABS0B0Q7</accession>
<name>A0ABS0B0Q7_9BACT</name>
<evidence type="ECO:0000313" key="1">
    <source>
        <dbReference type="EMBL" id="MBF5059978.1"/>
    </source>
</evidence>
<evidence type="ECO:0008006" key="3">
    <source>
        <dbReference type="Google" id="ProtNLM"/>
    </source>
</evidence>
<protein>
    <recommendedName>
        <fullName evidence="3">Endonuclease/exonuclease/phosphatase domain-containing protein</fullName>
    </recommendedName>
</protein>
<dbReference type="Gene3D" id="3.60.10.10">
    <property type="entry name" value="Endonuclease/exonuclease/phosphatase"/>
    <property type="match status" value="1"/>
</dbReference>
<dbReference type="InterPro" id="IPR036691">
    <property type="entry name" value="Endo/exonu/phosph_ase_sf"/>
</dbReference>
<dbReference type="Proteomes" id="UP001194714">
    <property type="component" value="Unassembled WGS sequence"/>
</dbReference>
<dbReference type="SUPFAM" id="SSF56219">
    <property type="entry name" value="DNase I-like"/>
    <property type="match status" value="1"/>
</dbReference>
<organism evidence="1 2">
    <name type="scientific">Candidatus Neptunichlamydia vexilliferae</name>
    <dbReference type="NCBI Taxonomy" id="1651774"/>
    <lineage>
        <taxon>Bacteria</taxon>
        <taxon>Pseudomonadati</taxon>
        <taxon>Chlamydiota</taxon>
        <taxon>Chlamydiia</taxon>
        <taxon>Parachlamydiales</taxon>
        <taxon>Simkaniaceae</taxon>
        <taxon>Candidatus Neptunichlamydia</taxon>
    </lineage>
</organism>
<proteinExistence type="predicted"/>
<keyword evidence="2" id="KW-1185">Reference proteome</keyword>